<keyword evidence="3" id="KW-1185">Reference proteome</keyword>
<dbReference type="Pfam" id="PF12804">
    <property type="entry name" value="NTP_transf_3"/>
    <property type="match status" value="1"/>
</dbReference>
<dbReference type="HOGENOM" id="CLU_1400961_0_0_12"/>
<dbReference type="STRING" id="456481.LEPBI_I2777"/>
<accession>B0SN87</accession>
<dbReference type="AlphaFoldDB" id="B0SN87"/>
<feature type="domain" description="MobA-like NTP transferase" evidence="1">
    <location>
        <begin position="1"/>
        <end position="137"/>
    </location>
</feature>
<organism evidence="2 3">
    <name type="scientific">Leptospira biflexa serovar Patoc (strain Patoc 1 / ATCC 23582 / Paris)</name>
    <dbReference type="NCBI Taxonomy" id="456481"/>
    <lineage>
        <taxon>Bacteria</taxon>
        <taxon>Pseudomonadati</taxon>
        <taxon>Spirochaetota</taxon>
        <taxon>Spirochaetia</taxon>
        <taxon>Leptospirales</taxon>
        <taxon>Leptospiraceae</taxon>
        <taxon>Leptospira</taxon>
    </lineage>
</organism>
<gene>
    <name evidence="2" type="ordered locus">LEPBI_I2777</name>
</gene>
<dbReference type="SUPFAM" id="SSF53448">
    <property type="entry name" value="Nucleotide-diphospho-sugar transferases"/>
    <property type="match status" value="1"/>
</dbReference>
<evidence type="ECO:0000313" key="2">
    <source>
        <dbReference type="EMBL" id="ABZ98854.1"/>
    </source>
</evidence>
<dbReference type="InterPro" id="IPR029044">
    <property type="entry name" value="Nucleotide-diphossugar_trans"/>
</dbReference>
<dbReference type="Proteomes" id="UP000001847">
    <property type="component" value="Chromosome I"/>
</dbReference>
<evidence type="ECO:0000259" key="1">
    <source>
        <dbReference type="Pfam" id="PF12804"/>
    </source>
</evidence>
<dbReference type="InterPro" id="IPR025877">
    <property type="entry name" value="MobA-like_NTP_Trfase"/>
</dbReference>
<sequence>MGEDKAFLSFGKKSNFVNVLIKKIHVFSPDFYLSLRNEQLHRYESWLPKHSLIVDQNELVKGPLCGLISAHQFFVENQIKYNAIFTIAVDTPSIKLKSIKRLIDCYQKNPNISGFFYRSPNGIEPLLGIYNHLTLEKWSHSIEEKINLEFSLQKKINSLEPNPMFIELPSREERFLKNINTKKDFESIDEMMKR</sequence>
<dbReference type="GO" id="GO:0016779">
    <property type="term" value="F:nucleotidyltransferase activity"/>
    <property type="evidence" value="ECO:0007669"/>
    <property type="project" value="UniProtKB-ARBA"/>
</dbReference>
<dbReference type="KEGG" id="lbi:LEPBI_I2777"/>
<protein>
    <submittedName>
        <fullName evidence="2">Putative molybdopterin-guanine dinucleotide biosynthesis protein MobA</fullName>
    </submittedName>
</protein>
<proteinExistence type="predicted"/>
<name>B0SN87_LEPBP</name>
<reference evidence="2 3" key="1">
    <citation type="journal article" date="2008" name="PLoS ONE">
        <title>Genome sequence of the saprophyte Leptospira biflexa provides insights into the evolution of Leptospira and the pathogenesis of leptospirosis.</title>
        <authorList>
            <person name="Picardeau M."/>
            <person name="Bulach D.M."/>
            <person name="Bouchier C."/>
            <person name="Zuerner R.L."/>
            <person name="Zidane N."/>
            <person name="Wilson P.J."/>
            <person name="Creno S."/>
            <person name="Kuczek E.S."/>
            <person name="Bommezzadri S."/>
            <person name="Davis J.C."/>
            <person name="McGrath A."/>
            <person name="Johnson M.J."/>
            <person name="Boursaux-Eude C."/>
            <person name="Seemann T."/>
            <person name="Rouy Z."/>
            <person name="Coppel R.L."/>
            <person name="Rood J.I."/>
            <person name="Lajus A."/>
            <person name="Davies J.K."/>
            <person name="Medigue C."/>
            <person name="Adler B."/>
        </authorList>
    </citation>
    <scope>NUCLEOTIDE SEQUENCE [LARGE SCALE GENOMIC DNA]</scope>
    <source>
        <strain evidence="3">Patoc 1 / ATCC 23582 / Paris</strain>
    </source>
</reference>
<evidence type="ECO:0000313" key="3">
    <source>
        <dbReference type="Proteomes" id="UP000001847"/>
    </source>
</evidence>
<dbReference type="EMBL" id="CP000786">
    <property type="protein sequence ID" value="ABZ98854.1"/>
    <property type="molecule type" value="Genomic_DNA"/>
</dbReference>
<dbReference type="Gene3D" id="3.90.550.10">
    <property type="entry name" value="Spore Coat Polysaccharide Biosynthesis Protein SpsA, Chain A"/>
    <property type="match status" value="1"/>
</dbReference>